<feature type="region of interest" description="Disordered" evidence="2">
    <location>
        <begin position="357"/>
        <end position="376"/>
    </location>
</feature>
<comment type="caution">
    <text evidence="5">The sequence shown here is derived from an EMBL/GenBank/DDBJ whole genome shotgun (WGS) entry which is preliminary data.</text>
</comment>
<keyword evidence="1" id="KW-0143">Chaperone</keyword>
<dbReference type="Proteomes" id="UP001150569">
    <property type="component" value="Unassembled WGS sequence"/>
</dbReference>
<feature type="transmembrane region" description="Helical" evidence="3">
    <location>
        <begin position="170"/>
        <end position="188"/>
    </location>
</feature>
<keyword evidence="3" id="KW-1133">Transmembrane helix</keyword>
<dbReference type="CDD" id="cd06257">
    <property type="entry name" value="DnaJ"/>
    <property type="match status" value="1"/>
</dbReference>
<feature type="transmembrane region" description="Helical" evidence="3">
    <location>
        <begin position="195"/>
        <end position="213"/>
    </location>
</feature>
<dbReference type="InterPro" id="IPR051948">
    <property type="entry name" value="Hsp70_co-chaperone_J-domain"/>
</dbReference>
<protein>
    <recommendedName>
        <fullName evidence="4">J domain-containing protein</fullName>
    </recommendedName>
</protein>
<dbReference type="GO" id="GO:0051087">
    <property type="term" value="F:protein-folding chaperone binding"/>
    <property type="evidence" value="ECO:0007669"/>
    <property type="project" value="TreeGrafter"/>
</dbReference>
<dbReference type="OrthoDB" id="436519at2759"/>
<dbReference type="InterPro" id="IPR036869">
    <property type="entry name" value="J_dom_sf"/>
</dbReference>
<gene>
    <name evidence="5" type="ORF">IWQ60_000934</name>
</gene>
<dbReference type="PANTHER" id="PTHR44360:SF1">
    <property type="entry name" value="DNAJ HOMOLOG SUBFAMILY B MEMBER 9"/>
    <property type="match status" value="1"/>
</dbReference>
<keyword evidence="6" id="KW-1185">Reference proteome</keyword>
<dbReference type="SMART" id="SM00271">
    <property type="entry name" value="DnaJ"/>
    <property type="match status" value="1"/>
</dbReference>
<evidence type="ECO:0000256" key="1">
    <source>
        <dbReference type="ARBA" id="ARBA00023186"/>
    </source>
</evidence>
<accession>A0A9W8AHY9</accession>
<evidence type="ECO:0000313" key="6">
    <source>
        <dbReference type="Proteomes" id="UP001150569"/>
    </source>
</evidence>
<sequence length="376" mass="42735">MSLVNMWASLVGWAFLPDLVTNFLQSQYYKLWYEPATTPRPGESRHREHRRWFYTLVIATYLAYTVTQTMVSLPPNYYKTLAVAPSAFRPKELRSHFRKLSLQYHPDKTTVTLDNTTNDHEGHMIHLRNAYEALNDPIQRFGYELVGNEYRECSQCTTAGDYLHRARSNLIGSAIGSGIVLVIFHFINRNQFGRVLRVLGVLALATFELYLLTHTSVPLPNSHPAVTDGPLFVGGQSPVSPAPALLHALRGWYGLTTLTLFELSIVLHQLYWTFVMALSQLGPVWFPSHDEQHRQLLQQCRVLSEAVLRETTRLFLGSFAPFRDPQPRAELRREMGNLAVESLILRDPKLAEALDKAYQRLDSPAGEPTADRGQSS</sequence>
<evidence type="ECO:0000259" key="4">
    <source>
        <dbReference type="PROSITE" id="PS50076"/>
    </source>
</evidence>
<evidence type="ECO:0000256" key="2">
    <source>
        <dbReference type="SAM" id="MobiDB-lite"/>
    </source>
</evidence>
<dbReference type="PANTHER" id="PTHR44360">
    <property type="entry name" value="DNAJ HOMOLOG SUBFAMILY B MEMBER 9"/>
    <property type="match status" value="1"/>
</dbReference>
<dbReference type="AlphaFoldDB" id="A0A9W8AHY9"/>
<keyword evidence="3" id="KW-0812">Transmembrane</keyword>
<feature type="transmembrane region" description="Helical" evidence="3">
    <location>
        <begin position="52"/>
        <end position="71"/>
    </location>
</feature>
<dbReference type="InterPro" id="IPR001623">
    <property type="entry name" value="DnaJ_domain"/>
</dbReference>
<evidence type="ECO:0000256" key="3">
    <source>
        <dbReference type="SAM" id="Phobius"/>
    </source>
</evidence>
<organism evidence="5 6">
    <name type="scientific">Tieghemiomyces parasiticus</name>
    <dbReference type="NCBI Taxonomy" id="78921"/>
    <lineage>
        <taxon>Eukaryota</taxon>
        <taxon>Fungi</taxon>
        <taxon>Fungi incertae sedis</taxon>
        <taxon>Zoopagomycota</taxon>
        <taxon>Kickxellomycotina</taxon>
        <taxon>Dimargaritomycetes</taxon>
        <taxon>Dimargaritales</taxon>
        <taxon>Dimargaritaceae</taxon>
        <taxon>Tieghemiomyces</taxon>
    </lineage>
</organism>
<reference evidence="5" key="1">
    <citation type="submission" date="2022-07" db="EMBL/GenBank/DDBJ databases">
        <title>Phylogenomic reconstructions and comparative analyses of Kickxellomycotina fungi.</title>
        <authorList>
            <person name="Reynolds N.K."/>
            <person name="Stajich J.E."/>
            <person name="Barry K."/>
            <person name="Grigoriev I.V."/>
            <person name="Crous P."/>
            <person name="Smith M.E."/>
        </authorList>
    </citation>
    <scope>NUCLEOTIDE SEQUENCE</scope>
    <source>
        <strain evidence="5">RSA 861</strain>
    </source>
</reference>
<evidence type="ECO:0000313" key="5">
    <source>
        <dbReference type="EMBL" id="KAJ1929715.1"/>
    </source>
</evidence>
<name>A0A9W8AHY9_9FUNG</name>
<dbReference type="Gene3D" id="1.10.287.110">
    <property type="entry name" value="DnaJ domain"/>
    <property type="match status" value="1"/>
</dbReference>
<dbReference type="GO" id="GO:0036503">
    <property type="term" value="P:ERAD pathway"/>
    <property type="evidence" value="ECO:0007669"/>
    <property type="project" value="TreeGrafter"/>
</dbReference>
<dbReference type="GO" id="GO:0051787">
    <property type="term" value="F:misfolded protein binding"/>
    <property type="evidence" value="ECO:0007669"/>
    <property type="project" value="TreeGrafter"/>
</dbReference>
<keyword evidence="3" id="KW-0472">Membrane</keyword>
<feature type="domain" description="J" evidence="4">
    <location>
        <begin position="76"/>
        <end position="147"/>
    </location>
</feature>
<dbReference type="SUPFAM" id="SSF46565">
    <property type="entry name" value="Chaperone J-domain"/>
    <property type="match status" value="1"/>
</dbReference>
<dbReference type="PROSITE" id="PS50076">
    <property type="entry name" value="DNAJ_2"/>
    <property type="match status" value="1"/>
</dbReference>
<dbReference type="EMBL" id="JANBPT010000026">
    <property type="protein sequence ID" value="KAJ1929715.1"/>
    <property type="molecule type" value="Genomic_DNA"/>
</dbReference>
<dbReference type="GO" id="GO:0005783">
    <property type="term" value="C:endoplasmic reticulum"/>
    <property type="evidence" value="ECO:0007669"/>
    <property type="project" value="TreeGrafter"/>
</dbReference>
<proteinExistence type="predicted"/>
<dbReference type="Pfam" id="PF00226">
    <property type="entry name" value="DnaJ"/>
    <property type="match status" value="1"/>
</dbReference>